<dbReference type="AlphaFoldDB" id="A0A2U0SD97"/>
<reference evidence="6 7" key="1">
    <citation type="submission" date="2018-05" db="EMBL/GenBank/DDBJ databases">
        <title>Description of Sphingomonas pokkalii sp nov, isolated from the rhizosphere of saline tolerant pokkali rice and its draft genome analysis.</title>
        <authorList>
            <person name="Menon R."/>
            <person name="Kumari S."/>
            <person name="Rameshkumar N."/>
        </authorList>
    </citation>
    <scope>NUCLEOTIDE SEQUENCE [LARGE SCALE GENOMIC DNA]</scope>
    <source>
        <strain evidence="6 7">L3B27</strain>
    </source>
</reference>
<evidence type="ECO:0000313" key="7">
    <source>
        <dbReference type="Proteomes" id="UP000245890"/>
    </source>
</evidence>
<gene>
    <name evidence="6" type="ORF">DD559_08295</name>
</gene>
<dbReference type="Gene3D" id="2.40.128.260">
    <property type="entry name" value="Type IV secretion system, VirB10/TraB/TrbI"/>
    <property type="match status" value="1"/>
</dbReference>
<dbReference type="EMBL" id="QENQ01000001">
    <property type="protein sequence ID" value="PVX29319.1"/>
    <property type="molecule type" value="Genomic_DNA"/>
</dbReference>
<proteinExistence type="inferred from homology"/>
<sequence>MATRNTLADTNPHRLEAARPPYLLFAGSVIPASLMSGLRSDLPGLVTAQVTASVFDSPTGRILLIPQGARLVGSYDSERTDDMNMARLQRFYPEHCSGGKLSNAEFVCPPTVFSKMTCLRIILPSKDLQTDHSGCRRGPFQS</sequence>
<evidence type="ECO:0000256" key="5">
    <source>
        <dbReference type="ARBA" id="ARBA00023136"/>
    </source>
</evidence>
<evidence type="ECO:0000256" key="3">
    <source>
        <dbReference type="ARBA" id="ARBA00022692"/>
    </source>
</evidence>
<comment type="caution">
    <text evidence="6">The sequence shown here is derived from an EMBL/GenBank/DDBJ whole genome shotgun (WGS) entry which is preliminary data.</text>
</comment>
<evidence type="ECO:0000256" key="4">
    <source>
        <dbReference type="ARBA" id="ARBA00022989"/>
    </source>
</evidence>
<accession>A0A2U0SD97</accession>
<keyword evidence="5" id="KW-0472">Membrane</keyword>
<dbReference type="GO" id="GO:0016020">
    <property type="term" value="C:membrane"/>
    <property type="evidence" value="ECO:0007669"/>
    <property type="project" value="UniProtKB-SubCell"/>
</dbReference>
<dbReference type="Proteomes" id="UP000245890">
    <property type="component" value="Unassembled WGS sequence"/>
</dbReference>
<evidence type="ECO:0000256" key="2">
    <source>
        <dbReference type="ARBA" id="ARBA00010265"/>
    </source>
</evidence>
<dbReference type="InterPro" id="IPR042217">
    <property type="entry name" value="T4SS_VirB10/TrbI"/>
</dbReference>
<comment type="similarity">
    <text evidence="2">Belongs to the TrbI/VirB10 family.</text>
</comment>
<keyword evidence="7" id="KW-1185">Reference proteome</keyword>
<keyword evidence="4" id="KW-1133">Transmembrane helix</keyword>
<comment type="subcellular location">
    <subcellularLocation>
        <location evidence="1">Membrane</location>
        <topology evidence="1">Single-pass membrane protein</topology>
    </subcellularLocation>
</comment>
<keyword evidence="3" id="KW-0812">Transmembrane</keyword>
<dbReference type="Pfam" id="PF03743">
    <property type="entry name" value="TrbI"/>
    <property type="match status" value="1"/>
</dbReference>
<evidence type="ECO:0000256" key="1">
    <source>
        <dbReference type="ARBA" id="ARBA00004167"/>
    </source>
</evidence>
<dbReference type="OrthoDB" id="9807354at2"/>
<protein>
    <submittedName>
        <fullName evidence="6">Uncharacterized protein</fullName>
    </submittedName>
</protein>
<name>A0A2U0SD97_9SPHN</name>
<evidence type="ECO:0000313" key="6">
    <source>
        <dbReference type="EMBL" id="PVX29319.1"/>
    </source>
</evidence>
<dbReference type="InterPro" id="IPR005498">
    <property type="entry name" value="T4SS_VirB10/TraB/TrbI"/>
</dbReference>
<organism evidence="6 7">
    <name type="scientific">Sphingomonas pokkalii</name>
    <dbReference type="NCBI Taxonomy" id="2175090"/>
    <lineage>
        <taxon>Bacteria</taxon>
        <taxon>Pseudomonadati</taxon>
        <taxon>Pseudomonadota</taxon>
        <taxon>Alphaproteobacteria</taxon>
        <taxon>Sphingomonadales</taxon>
        <taxon>Sphingomonadaceae</taxon>
        <taxon>Sphingomonas</taxon>
    </lineage>
</organism>